<evidence type="ECO:0000259" key="1">
    <source>
        <dbReference type="Pfam" id="PF04773"/>
    </source>
</evidence>
<dbReference type="Pfam" id="PF04773">
    <property type="entry name" value="FecR"/>
    <property type="match status" value="1"/>
</dbReference>
<dbReference type="GO" id="GO:0016989">
    <property type="term" value="F:sigma factor antagonist activity"/>
    <property type="evidence" value="ECO:0007669"/>
    <property type="project" value="TreeGrafter"/>
</dbReference>
<dbReference type="Gene3D" id="3.55.50.30">
    <property type="match status" value="1"/>
</dbReference>
<dbReference type="InterPro" id="IPR006860">
    <property type="entry name" value="FecR"/>
</dbReference>
<evidence type="ECO:0000313" key="4">
    <source>
        <dbReference type="Proteomes" id="UP000184513"/>
    </source>
</evidence>
<dbReference type="STRING" id="388280.SAMN04488057_108168"/>
<sequence length="325" mass="36508">MEKKVLIKFLNGTADAAERSKVMQWLEKDGSREKFDRLLLDRWKNVGEGEDDERDYEALLNKIHARILRPSRSIRPNPWVRYLRVAASALLLMASAYFLKQSAEYTEPVPVISERIIERSTSDGEKLQLTLPDDSKVTLNANSTLSFSSHYGLKERVVRLSGEAFFEVAKDPEKPFRVETDGHMTRALGTKFNTYARSGNFAVALTEGKVAVQGAQTAIELQPGELARSSGSTTISVGPFDMDQVIGWKENTLVFDRKPLTTILEDLERWYGVEMAVDPGLNVNRRVIGTFRNKNLNDVLTGLGFSLGFAFDIDNNTVTISKNRL</sequence>
<organism evidence="3 4">
    <name type="scientific">Cyclobacterium lianum</name>
    <dbReference type="NCBI Taxonomy" id="388280"/>
    <lineage>
        <taxon>Bacteria</taxon>
        <taxon>Pseudomonadati</taxon>
        <taxon>Bacteroidota</taxon>
        <taxon>Cytophagia</taxon>
        <taxon>Cytophagales</taxon>
        <taxon>Cyclobacteriaceae</taxon>
        <taxon>Cyclobacterium</taxon>
    </lineage>
</organism>
<evidence type="ECO:0000313" key="3">
    <source>
        <dbReference type="EMBL" id="SHN15808.1"/>
    </source>
</evidence>
<reference evidence="3 4" key="1">
    <citation type="submission" date="2016-11" db="EMBL/GenBank/DDBJ databases">
        <authorList>
            <person name="Jaros S."/>
            <person name="Januszkiewicz K."/>
            <person name="Wedrychowicz H."/>
        </authorList>
    </citation>
    <scope>NUCLEOTIDE SEQUENCE [LARGE SCALE GENOMIC DNA]</scope>
    <source>
        <strain evidence="3 4">CGMCC 1.6102</strain>
    </source>
</reference>
<dbReference type="PANTHER" id="PTHR30273">
    <property type="entry name" value="PERIPLASMIC SIGNAL SENSOR AND SIGMA FACTOR ACTIVATOR FECR-RELATED"/>
    <property type="match status" value="1"/>
</dbReference>
<feature type="domain" description="Protein FecR C-terminal" evidence="2">
    <location>
        <begin position="253"/>
        <end position="320"/>
    </location>
</feature>
<gene>
    <name evidence="3" type="ORF">SAMN04488057_108168</name>
</gene>
<dbReference type="Pfam" id="PF16344">
    <property type="entry name" value="FecR_C"/>
    <property type="match status" value="1"/>
</dbReference>
<accession>A0A1M7PFQ2</accession>
<keyword evidence="4" id="KW-1185">Reference proteome</keyword>
<dbReference type="InterPro" id="IPR012373">
    <property type="entry name" value="Ferrdict_sens_TM"/>
</dbReference>
<dbReference type="InterPro" id="IPR032508">
    <property type="entry name" value="FecR_C"/>
</dbReference>
<dbReference type="AlphaFoldDB" id="A0A1M7PFQ2"/>
<dbReference type="Proteomes" id="UP000184513">
    <property type="component" value="Unassembled WGS sequence"/>
</dbReference>
<dbReference type="RefSeq" id="WP_073095286.1">
    <property type="nucleotide sequence ID" value="NZ_FRCY01000008.1"/>
</dbReference>
<dbReference type="OrthoDB" id="1099916at2"/>
<protein>
    <submittedName>
        <fullName evidence="3">FecR family protein</fullName>
    </submittedName>
</protein>
<proteinExistence type="predicted"/>
<evidence type="ECO:0000259" key="2">
    <source>
        <dbReference type="Pfam" id="PF16344"/>
    </source>
</evidence>
<dbReference type="PANTHER" id="PTHR30273:SF2">
    <property type="entry name" value="PROTEIN FECR"/>
    <property type="match status" value="1"/>
</dbReference>
<feature type="domain" description="FecR protein" evidence="1">
    <location>
        <begin position="120"/>
        <end position="210"/>
    </location>
</feature>
<dbReference type="PIRSF" id="PIRSF018266">
    <property type="entry name" value="FecR"/>
    <property type="match status" value="1"/>
</dbReference>
<dbReference type="Gene3D" id="2.60.120.1440">
    <property type="match status" value="1"/>
</dbReference>
<dbReference type="EMBL" id="FRCY01000008">
    <property type="protein sequence ID" value="SHN15808.1"/>
    <property type="molecule type" value="Genomic_DNA"/>
</dbReference>
<name>A0A1M7PFQ2_9BACT</name>